<keyword evidence="2" id="KW-0472">Membrane</keyword>
<keyword evidence="4" id="KW-1185">Reference proteome</keyword>
<dbReference type="InterPro" id="IPR040274">
    <property type="entry name" value="CLE27/CLE43"/>
</dbReference>
<dbReference type="EMBL" id="OX459119">
    <property type="protein sequence ID" value="CAI9096204.1"/>
    <property type="molecule type" value="Genomic_DNA"/>
</dbReference>
<keyword evidence="2" id="KW-1133">Transmembrane helix</keyword>
<dbReference type="PANTHER" id="PTHR37184">
    <property type="entry name" value="CLAVATA3/ESR (CLE)-RELATED PROTEIN 27"/>
    <property type="match status" value="1"/>
</dbReference>
<accession>A0AAV1CNC4</accession>
<dbReference type="Proteomes" id="UP001161247">
    <property type="component" value="Chromosome 2"/>
</dbReference>
<keyword evidence="2" id="KW-0812">Transmembrane</keyword>
<organism evidence="3 4">
    <name type="scientific">Oldenlandia corymbosa var. corymbosa</name>
    <dbReference type="NCBI Taxonomy" id="529605"/>
    <lineage>
        <taxon>Eukaryota</taxon>
        <taxon>Viridiplantae</taxon>
        <taxon>Streptophyta</taxon>
        <taxon>Embryophyta</taxon>
        <taxon>Tracheophyta</taxon>
        <taxon>Spermatophyta</taxon>
        <taxon>Magnoliopsida</taxon>
        <taxon>eudicotyledons</taxon>
        <taxon>Gunneridae</taxon>
        <taxon>Pentapetalae</taxon>
        <taxon>asterids</taxon>
        <taxon>lamiids</taxon>
        <taxon>Gentianales</taxon>
        <taxon>Rubiaceae</taxon>
        <taxon>Rubioideae</taxon>
        <taxon>Spermacoceae</taxon>
        <taxon>Hedyotis-Oldenlandia complex</taxon>
        <taxon>Oldenlandia</taxon>
    </lineage>
</organism>
<feature type="compositionally biased region" description="Polar residues" evidence="1">
    <location>
        <begin position="94"/>
        <end position="103"/>
    </location>
</feature>
<evidence type="ECO:0000256" key="1">
    <source>
        <dbReference type="SAM" id="MobiDB-lite"/>
    </source>
</evidence>
<name>A0AAV1CNC4_OLDCO</name>
<evidence type="ECO:0000256" key="2">
    <source>
        <dbReference type="SAM" id="Phobius"/>
    </source>
</evidence>
<sequence length="119" mass="13602">MSFSGGRTPSWSSSVLYSYLVVTLMIISVQQIWVVSENRVGAIRIFPEEGRVALQRQNHHHHRLMKSNVSQTEIFRKYFHTRVSDLNSSSSASPLQTGTNSFQESKRRVPSCPDQLHNK</sequence>
<evidence type="ECO:0000313" key="4">
    <source>
        <dbReference type="Proteomes" id="UP001161247"/>
    </source>
</evidence>
<dbReference type="PANTHER" id="PTHR37184:SF2">
    <property type="entry name" value="CLAVATA3_ESR (CLE)-RELATED PROTEIN 43"/>
    <property type="match status" value="1"/>
</dbReference>
<feature type="region of interest" description="Disordered" evidence="1">
    <location>
        <begin position="85"/>
        <end position="119"/>
    </location>
</feature>
<dbReference type="AlphaFoldDB" id="A0AAV1CNC4"/>
<feature type="transmembrane region" description="Helical" evidence="2">
    <location>
        <begin position="16"/>
        <end position="35"/>
    </location>
</feature>
<evidence type="ECO:0000313" key="3">
    <source>
        <dbReference type="EMBL" id="CAI9096204.1"/>
    </source>
</evidence>
<gene>
    <name evidence="3" type="ORF">OLC1_LOCUS7013</name>
</gene>
<reference evidence="3" key="1">
    <citation type="submission" date="2023-03" db="EMBL/GenBank/DDBJ databases">
        <authorList>
            <person name="Julca I."/>
        </authorList>
    </citation>
    <scope>NUCLEOTIDE SEQUENCE</scope>
</reference>
<protein>
    <submittedName>
        <fullName evidence="3">OLC1v1032290C1</fullName>
    </submittedName>
</protein>
<proteinExistence type="predicted"/>